<dbReference type="RefSeq" id="WP_094603218.1">
    <property type="nucleotide sequence ID" value="NZ_CP155573.1"/>
</dbReference>
<reference evidence="9" key="1">
    <citation type="submission" date="2024-05" db="EMBL/GenBank/DDBJ databases">
        <title>Isolation and characterization of Sporomusa carbonis sp. nov., a carboxydotrophic hydrogenogen in the genus of Sporomusa isolated from a charcoal burning pile.</title>
        <authorList>
            <person name="Boeer T."/>
            <person name="Rosenbaum F."/>
            <person name="Eysell L."/>
            <person name="Mueller V."/>
            <person name="Daniel R."/>
            <person name="Poehlein A."/>
        </authorList>
    </citation>
    <scope>NUCLEOTIDE SEQUENCE [LARGE SCALE GENOMIC DNA]</scope>
    <source>
        <strain evidence="9">DSM 10669</strain>
    </source>
</reference>
<comment type="similarity">
    <text evidence="2 7">Belongs to the UDP-glucose/GDP-mannose dehydrogenase family.</text>
</comment>
<comment type="catalytic activity">
    <reaction evidence="6 7">
        <text>UDP-alpha-D-glucose + 2 NAD(+) + H2O = UDP-alpha-D-glucuronate + 2 NADH + 3 H(+)</text>
        <dbReference type="Rhea" id="RHEA:23596"/>
        <dbReference type="ChEBI" id="CHEBI:15377"/>
        <dbReference type="ChEBI" id="CHEBI:15378"/>
        <dbReference type="ChEBI" id="CHEBI:57540"/>
        <dbReference type="ChEBI" id="CHEBI:57945"/>
        <dbReference type="ChEBI" id="CHEBI:58052"/>
        <dbReference type="ChEBI" id="CHEBI:58885"/>
        <dbReference type="EC" id="1.1.1.22"/>
    </reaction>
</comment>
<dbReference type="InterPro" id="IPR008927">
    <property type="entry name" value="6-PGluconate_DH-like_C_sf"/>
</dbReference>
<dbReference type="Gene3D" id="3.40.50.720">
    <property type="entry name" value="NAD(P)-binding Rossmann-like Domain"/>
    <property type="match status" value="2"/>
</dbReference>
<dbReference type="SUPFAM" id="SSF48179">
    <property type="entry name" value="6-phosphogluconate dehydrogenase C-terminal domain-like"/>
    <property type="match status" value="1"/>
</dbReference>
<dbReference type="Pfam" id="PF03721">
    <property type="entry name" value="UDPG_MGDP_dh_N"/>
    <property type="match status" value="1"/>
</dbReference>
<dbReference type="Proteomes" id="UP000216752">
    <property type="component" value="Chromosome"/>
</dbReference>
<gene>
    <name evidence="9" type="primary">tuaD</name>
    <name evidence="9" type="ORF">SPSIL_012100</name>
</gene>
<evidence type="ECO:0000256" key="2">
    <source>
        <dbReference type="ARBA" id="ARBA00006601"/>
    </source>
</evidence>
<dbReference type="SMART" id="SM00984">
    <property type="entry name" value="UDPG_MGDP_dh_C"/>
    <property type="match status" value="1"/>
</dbReference>
<proteinExistence type="inferred from homology"/>
<evidence type="ECO:0000313" key="10">
    <source>
        <dbReference type="Proteomes" id="UP000216752"/>
    </source>
</evidence>
<dbReference type="PIRSF" id="PIRSF000124">
    <property type="entry name" value="UDPglc_GDPman_dh"/>
    <property type="match status" value="1"/>
</dbReference>
<dbReference type="Gene3D" id="1.20.5.100">
    <property type="entry name" value="Cytochrome c1, transmembrane anchor, C-terminal"/>
    <property type="match status" value="1"/>
</dbReference>
<dbReference type="PIRSF" id="PIRSF500134">
    <property type="entry name" value="UDPglc_DH_bac"/>
    <property type="match status" value="1"/>
</dbReference>
<dbReference type="Pfam" id="PF00984">
    <property type="entry name" value="UDPG_MGDP_dh"/>
    <property type="match status" value="1"/>
</dbReference>
<evidence type="ECO:0000259" key="8">
    <source>
        <dbReference type="SMART" id="SM00984"/>
    </source>
</evidence>
<evidence type="ECO:0000256" key="4">
    <source>
        <dbReference type="ARBA" id="ARBA00023002"/>
    </source>
</evidence>
<dbReference type="InterPro" id="IPR014026">
    <property type="entry name" value="UDP-Glc/GDP-Man_DH_dimer"/>
</dbReference>
<dbReference type="NCBIfam" id="TIGR03026">
    <property type="entry name" value="NDP-sugDHase"/>
    <property type="match status" value="1"/>
</dbReference>
<organism evidence="9 10">
    <name type="scientific">Sporomusa silvacetica DSM 10669</name>
    <dbReference type="NCBI Taxonomy" id="1123289"/>
    <lineage>
        <taxon>Bacteria</taxon>
        <taxon>Bacillati</taxon>
        <taxon>Bacillota</taxon>
        <taxon>Negativicutes</taxon>
        <taxon>Selenomonadales</taxon>
        <taxon>Sporomusaceae</taxon>
        <taxon>Sporomusa</taxon>
    </lineage>
</organism>
<evidence type="ECO:0000256" key="7">
    <source>
        <dbReference type="PIRNR" id="PIRNR000124"/>
    </source>
</evidence>
<dbReference type="InterPro" id="IPR017476">
    <property type="entry name" value="UDP-Glc/GDP-Man"/>
</dbReference>
<dbReference type="InterPro" id="IPR028357">
    <property type="entry name" value="UDPglc_DH_bac"/>
</dbReference>
<evidence type="ECO:0000256" key="3">
    <source>
        <dbReference type="ARBA" id="ARBA00012954"/>
    </source>
</evidence>
<evidence type="ECO:0000256" key="5">
    <source>
        <dbReference type="ARBA" id="ARBA00023027"/>
    </source>
</evidence>
<dbReference type="InterPro" id="IPR036220">
    <property type="entry name" value="UDP-Glc/GDP-Man_DH_C_sf"/>
</dbReference>
<keyword evidence="10" id="KW-1185">Reference proteome</keyword>
<evidence type="ECO:0000256" key="1">
    <source>
        <dbReference type="ARBA" id="ARBA00004701"/>
    </source>
</evidence>
<dbReference type="SUPFAM" id="SSF52413">
    <property type="entry name" value="UDP-glucose/GDP-mannose dehydrogenase C-terminal domain"/>
    <property type="match status" value="1"/>
</dbReference>
<dbReference type="PANTHER" id="PTHR43750:SF3">
    <property type="entry name" value="UDP-GLUCOSE 6-DEHYDROGENASE TUAD"/>
    <property type="match status" value="1"/>
</dbReference>
<dbReference type="SUPFAM" id="SSF51735">
    <property type="entry name" value="NAD(P)-binding Rossmann-fold domains"/>
    <property type="match status" value="1"/>
</dbReference>
<evidence type="ECO:0000313" key="9">
    <source>
        <dbReference type="EMBL" id="XFO65101.1"/>
    </source>
</evidence>
<protein>
    <recommendedName>
        <fullName evidence="3 7">UDP-glucose 6-dehydrogenase</fullName>
        <ecNumber evidence="3 7">1.1.1.22</ecNumber>
    </recommendedName>
</protein>
<accession>A0ABZ3IHG1</accession>
<dbReference type="InterPro" id="IPR014027">
    <property type="entry name" value="UDP-Glc/GDP-Man_DH_C"/>
</dbReference>
<dbReference type="EC" id="1.1.1.22" evidence="3 7"/>
<evidence type="ECO:0000256" key="6">
    <source>
        <dbReference type="ARBA" id="ARBA00047473"/>
    </source>
</evidence>
<dbReference type="InterPro" id="IPR036291">
    <property type="entry name" value="NAD(P)-bd_dom_sf"/>
</dbReference>
<dbReference type="Pfam" id="PF03720">
    <property type="entry name" value="UDPG_MGDP_dh_C"/>
    <property type="match status" value="1"/>
</dbReference>
<dbReference type="EMBL" id="CP155573">
    <property type="protein sequence ID" value="XFO65101.1"/>
    <property type="molecule type" value="Genomic_DNA"/>
</dbReference>
<keyword evidence="4 7" id="KW-0560">Oxidoreductase</keyword>
<dbReference type="InterPro" id="IPR001732">
    <property type="entry name" value="UDP-Glc/GDP-Man_DH_N"/>
</dbReference>
<name>A0ABZ3IHG1_9FIRM</name>
<dbReference type="PANTHER" id="PTHR43750">
    <property type="entry name" value="UDP-GLUCOSE 6-DEHYDROGENASE TUAD"/>
    <property type="match status" value="1"/>
</dbReference>
<dbReference type="GO" id="GO:0003979">
    <property type="term" value="F:UDP-glucose 6-dehydrogenase activity"/>
    <property type="evidence" value="ECO:0007669"/>
    <property type="project" value="UniProtKB-EC"/>
</dbReference>
<comment type="pathway">
    <text evidence="1">Nucleotide-sugar biosynthesis; UDP-alpha-D-glucuronate biosynthesis; UDP-alpha-D-glucuronate from UDP-alpha-D-glucose: step 1/1.</text>
</comment>
<sequence>MNICVIGTGYVGLVTGTCFAEMGNKVWCVDVDTEKIARLKSGILPIYEPGLKELVMKNVAEKRLDFSTQLEEGLKDAVVCFIAVGTPPGEDGSADISYVVDAASNIGATMNKYLIVVNKSTVPVGTADKVKNIIKQQLTVRAQADLEFDVVSNPEFLKEGAAVADFMRPDRVVIGTDNVRTAELMKQLYEPFSRNQQPILIMDIKSAEITKYAANAMLATRISFMNEIAQLCDKVGGDIANVRLGIGSDSRIGMQFLYAGSGYGGSCFPKDVKELVSTGCKNGIAMDVVSAVEAVNERQKYYLVDMVKKRFGEALNGRRFAIWGLAFKPQTDDMREAPSITIIKSLIDMGATIQAYDPEAIEQAKTVLGDYATSITYSKDMLEAVHNADALLVVTEWRQFRQPDFAEIKSKMNQPVIFDGRNQYRTEQMARLGFEYYCIGRSCYVQ</sequence>
<keyword evidence="5 7" id="KW-0520">NAD</keyword>
<feature type="domain" description="UDP-glucose/GDP-mannose dehydrogenase C-terminal" evidence="8">
    <location>
        <begin position="321"/>
        <end position="426"/>
    </location>
</feature>